<dbReference type="RefSeq" id="WP_406699554.1">
    <property type="nucleotide sequence ID" value="NZ_CP155447.1"/>
</dbReference>
<dbReference type="EMBL" id="CP155447">
    <property type="protein sequence ID" value="XBH06704.1"/>
    <property type="molecule type" value="Genomic_DNA"/>
</dbReference>
<gene>
    <name evidence="2" type="ORF">V5E97_11880</name>
</gene>
<dbReference type="InterPro" id="IPR009725">
    <property type="entry name" value="3_dmu_93_MTrfase"/>
</dbReference>
<evidence type="ECO:0000313" key="2">
    <source>
        <dbReference type="EMBL" id="XBH06704.1"/>
    </source>
</evidence>
<accession>A0AAU7CMZ7</accession>
<organism evidence="2">
    <name type="scientific">Singulisphaera sp. Ch08</name>
    <dbReference type="NCBI Taxonomy" id="3120278"/>
    <lineage>
        <taxon>Bacteria</taxon>
        <taxon>Pseudomonadati</taxon>
        <taxon>Planctomycetota</taxon>
        <taxon>Planctomycetia</taxon>
        <taxon>Isosphaerales</taxon>
        <taxon>Isosphaeraceae</taxon>
        <taxon>Singulisphaera</taxon>
    </lineage>
</organism>
<dbReference type="PIRSF" id="PIRSF021700">
    <property type="entry name" value="3_dmu_93_MTrfase"/>
    <property type="match status" value="1"/>
</dbReference>
<dbReference type="PANTHER" id="PTHR33990">
    <property type="entry name" value="PROTEIN YJDN-RELATED"/>
    <property type="match status" value="1"/>
</dbReference>
<evidence type="ECO:0000259" key="1">
    <source>
        <dbReference type="Pfam" id="PF06983"/>
    </source>
</evidence>
<reference evidence="2" key="1">
    <citation type="submission" date="2024-05" db="EMBL/GenBank/DDBJ databases">
        <title>Planctomycetes of the genus Singulisphaera possess chitinolytic capabilities.</title>
        <authorList>
            <person name="Ivanova A."/>
        </authorList>
    </citation>
    <scope>NUCLEOTIDE SEQUENCE</scope>
    <source>
        <strain evidence="2">Ch08T</strain>
    </source>
</reference>
<dbReference type="Pfam" id="PF06983">
    <property type="entry name" value="3-dmu-9_3-mt"/>
    <property type="match status" value="1"/>
</dbReference>
<sequence>MSRQKITPCLWFDGKAEEAATYYVSIFPDSAITDVTPGPNGAALVVSFRLAGLQYLALNGGPYFQFNEAISLSIDCQSQAEVDELWEKLSSGGSKGQCGWLKDKYGLSWQVVPSVLSQLLSDPDRAKTARVIEAMMGMTKLDIQVLRNAADEK</sequence>
<dbReference type="InterPro" id="IPR029068">
    <property type="entry name" value="Glyas_Bleomycin-R_OHBP_Dase"/>
</dbReference>
<dbReference type="SUPFAM" id="SSF54593">
    <property type="entry name" value="Glyoxalase/Bleomycin resistance protein/Dihydroxybiphenyl dioxygenase"/>
    <property type="match status" value="1"/>
</dbReference>
<dbReference type="InterPro" id="IPR028973">
    <property type="entry name" value="PhnB-like"/>
</dbReference>
<feature type="domain" description="PhnB-like" evidence="1">
    <location>
        <begin position="4"/>
        <end position="112"/>
    </location>
</feature>
<protein>
    <submittedName>
        <fullName evidence="2">VOC family protein</fullName>
    </submittedName>
</protein>
<dbReference type="Gene3D" id="3.10.180.10">
    <property type="entry name" value="2,3-Dihydroxybiphenyl 1,2-Dioxygenase, domain 1"/>
    <property type="match status" value="1"/>
</dbReference>
<dbReference type="PANTHER" id="PTHR33990:SF2">
    <property type="entry name" value="PHNB-LIKE DOMAIN-CONTAINING PROTEIN"/>
    <property type="match status" value="1"/>
</dbReference>
<dbReference type="AlphaFoldDB" id="A0AAU7CMZ7"/>
<proteinExistence type="predicted"/>
<dbReference type="CDD" id="cd06588">
    <property type="entry name" value="PhnB_like"/>
    <property type="match status" value="1"/>
</dbReference>
<name>A0AAU7CMZ7_9BACT</name>